<evidence type="ECO:0000313" key="2">
    <source>
        <dbReference type="Proteomes" id="UP000661077"/>
    </source>
</evidence>
<gene>
    <name evidence="1" type="ORF">JM946_29200</name>
</gene>
<proteinExistence type="predicted"/>
<name>A0ABS1X6I9_9GAMM</name>
<evidence type="ECO:0000313" key="1">
    <source>
        <dbReference type="EMBL" id="MBM0108829.1"/>
    </source>
</evidence>
<protein>
    <submittedName>
        <fullName evidence="1">Uncharacterized protein</fullName>
    </submittedName>
</protein>
<dbReference type="EMBL" id="JAEVLS010000010">
    <property type="protein sequence ID" value="MBM0108829.1"/>
    <property type="molecule type" value="Genomic_DNA"/>
</dbReference>
<accession>A0ABS1X6I9</accession>
<organism evidence="1 2">
    <name type="scientific">Steroidobacter gossypii</name>
    <dbReference type="NCBI Taxonomy" id="2805490"/>
    <lineage>
        <taxon>Bacteria</taxon>
        <taxon>Pseudomonadati</taxon>
        <taxon>Pseudomonadota</taxon>
        <taxon>Gammaproteobacteria</taxon>
        <taxon>Steroidobacterales</taxon>
        <taxon>Steroidobacteraceae</taxon>
        <taxon>Steroidobacter</taxon>
    </lineage>
</organism>
<comment type="caution">
    <text evidence="1">The sequence shown here is derived from an EMBL/GenBank/DDBJ whole genome shotgun (WGS) entry which is preliminary data.</text>
</comment>
<dbReference type="RefSeq" id="WP_203171001.1">
    <property type="nucleotide sequence ID" value="NZ_JAEVLS010000010.1"/>
</dbReference>
<dbReference type="Proteomes" id="UP000661077">
    <property type="component" value="Unassembled WGS sequence"/>
</dbReference>
<reference evidence="1 2" key="1">
    <citation type="journal article" date="2021" name="Int. J. Syst. Evol. Microbiol.">
        <title>Steroidobacter gossypii sp. nov., isolated from soil of cotton cropping field.</title>
        <authorList>
            <person name="Huang R."/>
            <person name="Yang S."/>
            <person name="Zhen C."/>
            <person name="Liu W."/>
        </authorList>
    </citation>
    <scope>NUCLEOTIDE SEQUENCE [LARGE SCALE GENOMIC DNA]</scope>
    <source>
        <strain evidence="1 2">S1-65</strain>
    </source>
</reference>
<sequence length="69" mass="7591">MVSSANWINAQDKIDAELAVGERVFDRLRLFDCDQAQGLVHEPADPSEGTRGMTTSLCVEHGAETRHAH</sequence>
<keyword evidence="2" id="KW-1185">Reference proteome</keyword>